<dbReference type="PANTHER" id="PTHR37809:SF1">
    <property type="entry name" value="RIBOSOMAL PROTEIN S12 METHYLTHIOTRANSFERASE ACCESSORY FACTOR YCAO"/>
    <property type="match status" value="1"/>
</dbReference>
<dbReference type="Gene3D" id="3.40.50.720">
    <property type="entry name" value="NAD(P)-binding Rossmann-like Domain"/>
    <property type="match status" value="1"/>
</dbReference>
<dbReference type="InterPro" id="IPR003776">
    <property type="entry name" value="YcaO-like_dom"/>
</dbReference>
<dbReference type="KEGG" id="nno:NONO_c31200"/>
<feature type="domain" description="YcaO" evidence="1">
    <location>
        <begin position="220"/>
        <end position="613"/>
    </location>
</feature>
<dbReference type="AlphaFoldDB" id="W5TFD1"/>
<dbReference type="PANTHER" id="PTHR37809">
    <property type="entry name" value="RIBOSOMAL PROTEIN S12 METHYLTHIOTRANSFERASE ACCESSORY FACTOR YCAO"/>
    <property type="match status" value="1"/>
</dbReference>
<accession>W5TFD1</accession>
<organism evidence="2 3">
    <name type="scientific">Nocardia nova SH22a</name>
    <dbReference type="NCBI Taxonomy" id="1415166"/>
    <lineage>
        <taxon>Bacteria</taxon>
        <taxon>Bacillati</taxon>
        <taxon>Actinomycetota</taxon>
        <taxon>Actinomycetes</taxon>
        <taxon>Mycobacteriales</taxon>
        <taxon>Nocardiaceae</taxon>
        <taxon>Nocardia</taxon>
    </lineage>
</organism>
<dbReference type="PATRIC" id="fig|1415166.3.peg.3200"/>
<dbReference type="OrthoDB" id="2379922at2"/>
<dbReference type="HOGENOM" id="CLU_020793_1_0_11"/>
<name>W5TFD1_9NOCA</name>
<dbReference type="Pfam" id="PF02624">
    <property type="entry name" value="YcaO"/>
    <property type="match status" value="1"/>
</dbReference>
<dbReference type="STRING" id="1415166.NONO_c31200"/>
<evidence type="ECO:0000259" key="1">
    <source>
        <dbReference type="PROSITE" id="PS51664"/>
    </source>
</evidence>
<keyword evidence="3" id="KW-1185">Reference proteome</keyword>
<dbReference type="RefSeq" id="WP_025349355.1">
    <property type="nucleotide sequence ID" value="NZ_CP006850.1"/>
</dbReference>
<dbReference type="Proteomes" id="UP000019150">
    <property type="component" value="Chromosome"/>
</dbReference>
<dbReference type="EMBL" id="CP006850">
    <property type="protein sequence ID" value="AHH17907.1"/>
    <property type="molecule type" value="Genomic_DNA"/>
</dbReference>
<proteinExistence type="predicted"/>
<dbReference type="eggNOG" id="COG1944">
    <property type="taxonomic scope" value="Bacteria"/>
</dbReference>
<evidence type="ECO:0000313" key="2">
    <source>
        <dbReference type="EMBL" id="AHH17907.1"/>
    </source>
</evidence>
<protein>
    <submittedName>
        <fullName evidence="2">YcaO-like protein</fullName>
    </submittedName>
</protein>
<gene>
    <name evidence="2" type="ORF">NONO_c31200</name>
</gene>
<evidence type="ECO:0000313" key="3">
    <source>
        <dbReference type="Proteomes" id="UP000019150"/>
    </source>
</evidence>
<dbReference type="PROSITE" id="PS51664">
    <property type="entry name" value="YCAO"/>
    <property type="match status" value="1"/>
</dbReference>
<reference evidence="2 3" key="1">
    <citation type="journal article" date="2014" name="Appl. Environ. Microbiol.">
        <title>Insights into the Microbial Degradation of Rubber and Gutta-Percha by Analysis of the Complete Genome of Nocardia nova SH22a.</title>
        <authorList>
            <person name="Luo Q."/>
            <person name="Hiessl S."/>
            <person name="Poehlein A."/>
            <person name="Daniel R."/>
            <person name="Steinbuchel A."/>
        </authorList>
    </citation>
    <scope>NUCLEOTIDE SEQUENCE [LARGE SCALE GENOMIC DNA]</scope>
    <source>
        <strain evidence="2">SH22a</strain>
    </source>
</reference>
<sequence>MLTARTAWRSDEIVRAGVDFVGLHAECSDLAARTGRALPVYHTGHRVLVGPLYRGTDGPCLGCLEYRLRLATDAINLTHPEVGLWCGTRGVDAELGLGALVDHVVAAERPEHLRVDGIAESAWEMCHVVDESGVSHHRLYRSVGCYLQHHHRPRPALDRGGRLSADLRTDRFADPRHRDEFLRHTTDALVGPVTGTVRMEVSYGAMTGVVVPQSKNMGFGRGTRFRESDFTAVMEAFERMCGYPFDERDLHDTSALPEDAVRLGPAELGGYHESQLACPTSRIVPAGREPDRWVEGLRFTEAPTRVFVPAEVAFYNYEPAHGLDYHAARRDSAARRDKHYVESSSGSAIGSSPAEAALHALLEVLERDAFLRFWYREDLVPGIDLGGNLTPACDELINRIDTAGYHTVALVLPSPAEVPVVAVFAVHRAGVFPYVVCTAGSGGDWDSALEAALWELVDIVRNPTDRTESQIRSRLATKWAIETIDDHIDFHLLPENGRAVVAKTRGPRIPLPILRARVIPSGEHTATVSGAATIADIGARLRGAGLDDPIFVDQGNAELGDLGLHAMKCIVPGALPMTFGMSHLRVKGLETLRAIGRGDLLDSADRLEPHPFP</sequence>
<dbReference type="Gene3D" id="3.30.1330.230">
    <property type="match status" value="1"/>
</dbReference>